<evidence type="ECO:0000313" key="2">
    <source>
        <dbReference type="EMBL" id="GIN63163.1"/>
    </source>
</evidence>
<dbReference type="RefSeq" id="WP_212934059.1">
    <property type="nucleotide sequence ID" value="NZ_BORC01000005.1"/>
</dbReference>
<dbReference type="AlphaFoldDB" id="A0A919WJF5"/>
<sequence length="358" mass="39541">MKKGFLLLTVLFLAACSGGNERETIDEDEMGEAAVTATGREVVAENLQVPWSINKMGQTFYISERNGTVMKIEGDRQSRQKVELEKTLATAAEAGLLGFVLAPDFANTNRAYAYYTYTDEHGQFNRIVTLKLVDEVWKEEELFLDGIPSGQYHHGGRLKLGPDQKLYATTGDAATDPDIAQDVKSLGGKILRLNLDGSIPEDNPLADSYVYSYGHRNPQGLAWASDGTMYASEHGPSAHDEINLIKPFGNYGWPMVIGDEEQTGIESPLFQSGAEMTWAPSGIAYYEGRLYVATLRGNAVREFNLETGETNEVITGLGRIRDILIEDGVLYFVSNNTDGRGTPEENDDRLYKVELSEI</sequence>
<proteinExistence type="predicted"/>
<name>A0A919WJF5_9BACI</name>
<organism evidence="2 3">
    <name type="scientific">Robertmurraya siralis</name>
    <dbReference type="NCBI Taxonomy" id="77777"/>
    <lineage>
        <taxon>Bacteria</taxon>
        <taxon>Bacillati</taxon>
        <taxon>Bacillota</taxon>
        <taxon>Bacilli</taxon>
        <taxon>Bacillales</taxon>
        <taxon>Bacillaceae</taxon>
        <taxon>Robertmurraya</taxon>
    </lineage>
</organism>
<comment type="caution">
    <text evidence="2">The sequence shown here is derived from an EMBL/GenBank/DDBJ whole genome shotgun (WGS) entry which is preliminary data.</text>
</comment>
<evidence type="ECO:0000259" key="1">
    <source>
        <dbReference type="Pfam" id="PF07995"/>
    </source>
</evidence>
<dbReference type="PANTHER" id="PTHR19328:SF13">
    <property type="entry name" value="HIPL1 PROTEIN"/>
    <property type="match status" value="1"/>
</dbReference>
<dbReference type="InterPro" id="IPR012938">
    <property type="entry name" value="Glc/Sorbosone_DH"/>
</dbReference>
<dbReference type="InterPro" id="IPR011042">
    <property type="entry name" value="6-blade_b-propeller_TolB-like"/>
</dbReference>
<keyword evidence="3" id="KW-1185">Reference proteome</keyword>
<accession>A0A919WJF5</accession>
<dbReference type="PANTHER" id="PTHR19328">
    <property type="entry name" value="HEDGEHOG-INTERACTING PROTEIN"/>
    <property type="match status" value="1"/>
</dbReference>
<evidence type="ECO:0000313" key="3">
    <source>
        <dbReference type="Proteomes" id="UP000682111"/>
    </source>
</evidence>
<gene>
    <name evidence="2" type="ORF">J27TS8_31560</name>
</gene>
<dbReference type="Pfam" id="PF07995">
    <property type="entry name" value="GSDH"/>
    <property type="match status" value="1"/>
</dbReference>
<feature type="domain" description="Glucose/Sorbosone dehydrogenase" evidence="1">
    <location>
        <begin position="47"/>
        <end position="340"/>
    </location>
</feature>
<dbReference type="PROSITE" id="PS51257">
    <property type="entry name" value="PROKAR_LIPOPROTEIN"/>
    <property type="match status" value="1"/>
</dbReference>
<reference evidence="2" key="1">
    <citation type="submission" date="2021-03" db="EMBL/GenBank/DDBJ databases">
        <title>Antimicrobial resistance genes in bacteria isolated from Japanese honey, and their potential for conferring macrolide and lincosamide resistance in the American foulbrood pathogen Paenibacillus larvae.</title>
        <authorList>
            <person name="Okamoto M."/>
            <person name="Kumagai M."/>
            <person name="Kanamori H."/>
            <person name="Takamatsu D."/>
        </authorList>
    </citation>
    <scope>NUCLEOTIDE SEQUENCE</scope>
    <source>
        <strain evidence="2">J27TS8</strain>
    </source>
</reference>
<dbReference type="InterPro" id="IPR011041">
    <property type="entry name" value="Quinoprot_gluc/sorb_DH_b-prop"/>
</dbReference>
<dbReference type="Gene3D" id="2.120.10.30">
    <property type="entry name" value="TolB, C-terminal domain"/>
    <property type="match status" value="1"/>
</dbReference>
<protein>
    <submittedName>
        <fullName evidence="2">Dehydrogenase</fullName>
    </submittedName>
</protein>
<dbReference type="Proteomes" id="UP000682111">
    <property type="component" value="Unassembled WGS sequence"/>
</dbReference>
<dbReference type="SUPFAM" id="SSF50952">
    <property type="entry name" value="Soluble quinoprotein glucose dehydrogenase"/>
    <property type="match status" value="1"/>
</dbReference>
<dbReference type="SUPFAM" id="SSF63825">
    <property type="entry name" value="YWTD domain"/>
    <property type="match status" value="1"/>
</dbReference>
<dbReference type="EMBL" id="BORC01000005">
    <property type="protein sequence ID" value="GIN63163.1"/>
    <property type="molecule type" value="Genomic_DNA"/>
</dbReference>